<reference evidence="1" key="1">
    <citation type="submission" date="2014-11" db="EMBL/GenBank/DDBJ databases">
        <authorList>
            <person name="Amaro Gonzalez C."/>
        </authorList>
    </citation>
    <scope>NUCLEOTIDE SEQUENCE</scope>
</reference>
<protein>
    <submittedName>
        <fullName evidence="1">Uncharacterized protein</fullName>
    </submittedName>
</protein>
<dbReference type="AlphaFoldDB" id="A0A0E9QM85"/>
<organism evidence="1">
    <name type="scientific">Anguilla anguilla</name>
    <name type="common">European freshwater eel</name>
    <name type="synonym">Muraena anguilla</name>
    <dbReference type="NCBI Taxonomy" id="7936"/>
    <lineage>
        <taxon>Eukaryota</taxon>
        <taxon>Metazoa</taxon>
        <taxon>Chordata</taxon>
        <taxon>Craniata</taxon>
        <taxon>Vertebrata</taxon>
        <taxon>Euteleostomi</taxon>
        <taxon>Actinopterygii</taxon>
        <taxon>Neopterygii</taxon>
        <taxon>Teleostei</taxon>
        <taxon>Anguilliformes</taxon>
        <taxon>Anguillidae</taxon>
        <taxon>Anguilla</taxon>
    </lineage>
</organism>
<dbReference type="EMBL" id="GBXM01090960">
    <property type="protein sequence ID" value="JAH17617.1"/>
    <property type="molecule type" value="Transcribed_RNA"/>
</dbReference>
<reference evidence="1" key="2">
    <citation type="journal article" date="2015" name="Fish Shellfish Immunol.">
        <title>Early steps in the European eel (Anguilla anguilla)-Vibrio vulnificus interaction in the gills: Role of the RtxA13 toxin.</title>
        <authorList>
            <person name="Callol A."/>
            <person name="Pajuelo D."/>
            <person name="Ebbesson L."/>
            <person name="Teles M."/>
            <person name="MacKenzie S."/>
            <person name="Amaro C."/>
        </authorList>
    </citation>
    <scope>NUCLEOTIDE SEQUENCE</scope>
</reference>
<accession>A0A0E9QM85</accession>
<evidence type="ECO:0000313" key="1">
    <source>
        <dbReference type="EMBL" id="JAH17617.1"/>
    </source>
</evidence>
<name>A0A0E9QM85_ANGAN</name>
<proteinExistence type="predicted"/>
<sequence length="43" mass="4672">MTGAHVAWPQAWVAWQQGTFPSPNDSNQSFGQSCVTYLSCALV</sequence>